<keyword evidence="1" id="KW-0732">Signal</keyword>
<accession>A0A835R9N4</accession>
<sequence>MQVKAIAVLAITQVTFPLVVNCVQCHPCDCAVATGSIDNTIKHVKVIDWAYIFDRCGTPKTPSASVGAAERTWCLVSWK</sequence>
<feature type="chain" id="PRO_5032352297" description="Secreted protein" evidence="1">
    <location>
        <begin position="26"/>
        <end position="79"/>
    </location>
</feature>
<keyword evidence="3" id="KW-1185">Reference proteome</keyword>
<evidence type="ECO:0000313" key="2">
    <source>
        <dbReference type="EMBL" id="KAG0485176.1"/>
    </source>
</evidence>
<dbReference type="AlphaFoldDB" id="A0A835R9N4"/>
<evidence type="ECO:0000256" key="1">
    <source>
        <dbReference type="SAM" id="SignalP"/>
    </source>
</evidence>
<evidence type="ECO:0008006" key="4">
    <source>
        <dbReference type="Google" id="ProtNLM"/>
    </source>
</evidence>
<protein>
    <recommendedName>
        <fullName evidence="4">Secreted protein</fullName>
    </recommendedName>
</protein>
<feature type="signal peptide" evidence="1">
    <location>
        <begin position="1"/>
        <end position="25"/>
    </location>
</feature>
<evidence type="ECO:0000313" key="3">
    <source>
        <dbReference type="Proteomes" id="UP000636800"/>
    </source>
</evidence>
<comment type="caution">
    <text evidence="2">The sequence shown here is derived from an EMBL/GenBank/DDBJ whole genome shotgun (WGS) entry which is preliminary data.</text>
</comment>
<reference evidence="2 3" key="1">
    <citation type="journal article" date="2020" name="Nat. Food">
        <title>A phased Vanilla planifolia genome enables genetic improvement of flavour and production.</title>
        <authorList>
            <person name="Hasing T."/>
            <person name="Tang H."/>
            <person name="Brym M."/>
            <person name="Khazi F."/>
            <person name="Huang T."/>
            <person name="Chambers A.H."/>
        </authorList>
    </citation>
    <scope>NUCLEOTIDE SEQUENCE [LARGE SCALE GENOMIC DNA]</scope>
    <source>
        <tissue evidence="2">Leaf</tissue>
    </source>
</reference>
<proteinExistence type="predicted"/>
<organism evidence="2 3">
    <name type="scientific">Vanilla planifolia</name>
    <name type="common">Vanilla</name>
    <dbReference type="NCBI Taxonomy" id="51239"/>
    <lineage>
        <taxon>Eukaryota</taxon>
        <taxon>Viridiplantae</taxon>
        <taxon>Streptophyta</taxon>
        <taxon>Embryophyta</taxon>
        <taxon>Tracheophyta</taxon>
        <taxon>Spermatophyta</taxon>
        <taxon>Magnoliopsida</taxon>
        <taxon>Liliopsida</taxon>
        <taxon>Asparagales</taxon>
        <taxon>Orchidaceae</taxon>
        <taxon>Vanilloideae</taxon>
        <taxon>Vanilleae</taxon>
        <taxon>Vanilla</taxon>
    </lineage>
</organism>
<dbReference type="Proteomes" id="UP000636800">
    <property type="component" value="Unassembled WGS sequence"/>
</dbReference>
<name>A0A835R9N4_VANPL</name>
<dbReference type="EMBL" id="JADCNL010000004">
    <property type="protein sequence ID" value="KAG0485176.1"/>
    <property type="molecule type" value="Genomic_DNA"/>
</dbReference>
<gene>
    <name evidence="2" type="ORF">HPP92_009255</name>
</gene>